<dbReference type="Proteomes" id="UP000515344">
    <property type="component" value="Chromosome"/>
</dbReference>
<dbReference type="InterPro" id="IPR013766">
    <property type="entry name" value="Thioredoxin_domain"/>
</dbReference>
<dbReference type="GO" id="GO:0016491">
    <property type="term" value="F:oxidoreductase activity"/>
    <property type="evidence" value="ECO:0007669"/>
    <property type="project" value="UniProtKB-KW"/>
</dbReference>
<dbReference type="InterPro" id="IPR012336">
    <property type="entry name" value="Thioredoxin-like_fold"/>
</dbReference>
<evidence type="ECO:0000313" key="8">
    <source>
        <dbReference type="Proteomes" id="UP000515344"/>
    </source>
</evidence>
<dbReference type="SUPFAM" id="SSF52833">
    <property type="entry name" value="Thioredoxin-like"/>
    <property type="match status" value="1"/>
</dbReference>
<sequence>MTNLWRTVSENDQITGNPASSITLVEYGDYQCPHCAHAHPLVKRLLAERGTVFLFVFRNFPLQKIHPAAFMAAAAAEAAGRQGSFWAMHDFIFENQKKLMVKKLPEFAAALELNMEQFLLDLESDDIKNKIESDFESGIRSGVNATPTFYINGEKLTYDTTYESLLKAIDLH</sequence>
<evidence type="ECO:0000313" key="7">
    <source>
        <dbReference type="EMBL" id="QNA45888.1"/>
    </source>
</evidence>
<reference evidence="8" key="1">
    <citation type="submission" date="2020-08" db="EMBL/GenBank/DDBJ databases">
        <title>Lacibacter sp. S13-6-6 genome sequencing.</title>
        <authorList>
            <person name="Jin L."/>
        </authorList>
    </citation>
    <scope>NUCLEOTIDE SEQUENCE [LARGE SCALE GENOMIC DNA]</scope>
    <source>
        <strain evidence="8">S13-6-6</strain>
    </source>
</reference>
<name>A0A7G5XK85_9BACT</name>
<dbReference type="InterPro" id="IPR036249">
    <property type="entry name" value="Thioredoxin-like_sf"/>
</dbReference>
<keyword evidence="3" id="KW-0560">Oxidoreductase</keyword>
<gene>
    <name evidence="7" type="ORF">H4075_06770</name>
</gene>
<organism evidence="7 8">
    <name type="scientific">Lacibacter sediminis</name>
    <dbReference type="NCBI Taxonomy" id="2760713"/>
    <lineage>
        <taxon>Bacteria</taxon>
        <taxon>Pseudomonadati</taxon>
        <taxon>Bacteroidota</taxon>
        <taxon>Chitinophagia</taxon>
        <taxon>Chitinophagales</taxon>
        <taxon>Chitinophagaceae</taxon>
        <taxon>Lacibacter</taxon>
    </lineage>
</organism>
<dbReference type="PROSITE" id="PS51352">
    <property type="entry name" value="THIOREDOXIN_2"/>
    <property type="match status" value="1"/>
</dbReference>
<accession>A0A7G5XK85</accession>
<evidence type="ECO:0000256" key="3">
    <source>
        <dbReference type="ARBA" id="ARBA00023002"/>
    </source>
</evidence>
<proteinExistence type="inferred from homology"/>
<evidence type="ECO:0000259" key="6">
    <source>
        <dbReference type="PROSITE" id="PS51352"/>
    </source>
</evidence>
<dbReference type="EMBL" id="CP060007">
    <property type="protein sequence ID" value="QNA45888.1"/>
    <property type="molecule type" value="Genomic_DNA"/>
</dbReference>
<keyword evidence="5" id="KW-0676">Redox-active center</keyword>
<dbReference type="RefSeq" id="WP_182805333.1">
    <property type="nucleotide sequence ID" value="NZ_CP060007.1"/>
</dbReference>
<dbReference type="Pfam" id="PF13462">
    <property type="entry name" value="Thioredoxin_4"/>
    <property type="match status" value="1"/>
</dbReference>
<evidence type="ECO:0000256" key="2">
    <source>
        <dbReference type="ARBA" id="ARBA00022729"/>
    </source>
</evidence>
<dbReference type="PANTHER" id="PTHR13887">
    <property type="entry name" value="GLUTATHIONE S-TRANSFERASE KAPPA"/>
    <property type="match status" value="1"/>
</dbReference>
<evidence type="ECO:0000256" key="5">
    <source>
        <dbReference type="ARBA" id="ARBA00023284"/>
    </source>
</evidence>
<dbReference type="Gene3D" id="3.40.30.10">
    <property type="entry name" value="Glutaredoxin"/>
    <property type="match status" value="1"/>
</dbReference>
<evidence type="ECO:0000256" key="4">
    <source>
        <dbReference type="ARBA" id="ARBA00023157"/>
    </source>
</evidence>
<evidence type="ECO:0000256" key="1">
    <source>
        <dbReference type="ARBA" id="ARBA00005791"/>
    </source>
</evidence>
<dbReference type="AlphaFoldDB" id="A0A7G5XK85"/>
<dbReference type="PANTHER" id="PTHR13887:SF14">
    <property type="entry name" value="DISULFIDE BOND FORMATION PROTEIN D"/>
    <property type="match status" value="1"/>
</dbReference>
<protein>
    <submittedName>
        <fullName evidence="7">Thioredoxin domain-containing protein</fullName>
    </submittedName>
</protein>
<dbReference type="KEGG" id="lacs:H4075_06770"/>
<feature type="domain" description="Thioredoxin" evidence="6">
    <location>
        <begin position="1"/>
        <end position="172"/>
    </location>
</feature>
<keyword evidence="8" id="KW-1185">Reference proteome</keyword>
<comment type="similarity">
    <text evidence="1">Belongs to the thioredoxin family. DsbA subfamily.</text>
</comment>
<keyword evidence="4" id="KW-1015">Disulfide bond</keyword>
<keyword evidence="2" id="KW-0732">Signal</keyword>